<dbReference type="PROSITE" id="PS00658">
    <property type="entry name" value="FORK_HEAD_2"/>
    <property type="match status" value="1"/>
</dbReference>
<dbReference type="KEGG" id="crq:GCK72_011191"/>
<dbReference type="GeneID" id="9800542"/>
<dbReference type="InterPro" id="IPR036388">
    <property type="entry name" value="WH-like_DNA-bd_sf"/>
</dbReference>
<evidence type="ECO:0000256" key="5">
    <source>
        <dbReference type="SAM" id="MobiDB-lite"/>
    </source>
</evidence>
<comment type="caution">
    <text evidence="7">The sequence shown here is derived from an EMBL/GenBank/DDBJ whole genome shotgun (WGS) entry which is preliminary data.</text>
</comment>
<feature type="domain" description="Fork-head" evidence="6">
    <location>
        <begin position="253"/>
        <end position="347"/>
    </location>
</feature>
<evidence type="ECO:0000256" key="3">
    <source>
        <dbReference type="ARBA" id="ARBA00023242"/>
    </source>
</evidence>
<keyword evidence="2 4" id="KW-0238">DNA-binding</keyword>
<dbReference type="SMART" id="SM00339">
    <property type="entry name" value="FH"/>
    <property type="match status" value="1"/>
</dbReference>
<dbReference type="PROSITE" id="PS00657">
    <property type="entry name" value="FORK_HEAD_1"/>
    <property type="match status" value="1"/>
</dbReference>
<gene>
    <name evidence="7" type="ORF">GCK72_011191</name>
</gene>
<dbReference type="InterPro" id="IPR018122">
    <property type="entry name" value="TF_fork_head_CS_1"/>
</dbReference>
<evidence type="ECO:0000313" key="8">
    <source>
        <dbReference type="Proteomes" id="UP000483820"/>
    </source>
</evidence>
<dbReference type="AlphaFoldDB" id="A0A6A5H6W3"/>
<sequence length="460" mass="52126">MVGFVATNEMTHVCPPALQFLDFLIQLCGFVTDHLRSRHDYRFTRPLVWHHLSRNSSFSIISTASGSTADKIYSSFGRDRKMEEEAKQSNLLETRRFGEENMDPSREIQSHNEYTNLGEFQEQTHVPVAHSIDSIINDHPSITNHMPHYNIYDDYTTMIQSGTSNYSKPTIQSLGFSTYPSTDSTSVTSTSSDCSSGRNSSSPPSIISSTTIDPSVTPNINLSFGRGSVDLTLQEYETVQERIQRKGTYGHTRPPYSYVSLISMAIKKSPTGQLTLAEIYQWIMDVFPFYHNYPQKWQNSVRHSLSFNDCFVKVPRTPKNPGKGCYWTLHESCGEMFGNGCYQRRQKVFKVKETREPKKKTSQQKNQVVSKVMLEDKKDTAAAGTVSNDSAATWNSTNNNQVTSSVDTYGDTQMNFDGHYPPLPYEYNDLNTVFYDSPSTDVNDYTGYQETIYPNSPSTL</sequence>
<dbReference type="Gene3D" id="1.10.10.10">
    <property type="entry name" value="Winged helix-like DNA-binding domain superfamily/Winged helix DNA-binding domain"/>
    <property type="match status" value="1"/>
</dbReference>
<dbReference type="InterPro" id="IPR030456">
    <property type="entry name" value="TF_fork_head_CS_2"/>
</dbReference>
<dbReference type="Pfam" id="PF00250">
    <property type="entry name" value="Forkhead"/>
    <property type="match status" value="1"/>
</dbReference>
<evidence type="ECO:0000256" key="2">
    <source>
        <dbReference type="ARBA" id="ARBA00023125"/>
    </source>
</evidence>
<dbReference type="GO" id="GO:0005634">
    <property type="term" value="C:nucleus"/>
    <property type="evidence" value="ECO:0007669"/>
    <property type="project" value="UniProtKB-SubCell"/>
</dbReference>
<dbReference type="InterPro" id="IPR050211">
    <property type="entry name" value="FOX_domain-containing"/>
</dbReference>
<comment type="subcellular location">
    <subcellularLocation>
        <location evidence="1 4">Nucleus</location>
    </subcellularLocation>
</comment>
<dbReference type="PRINTS" id="PR00053">
    <property type="entry name" value="FORKHEAD"/>
</dbReference>
<dbReference type="GO" id="GO:0000978">
    <property type="term" value="F:RNA polymerase II cis-regulatory region sequence-specific DNA binding"/>
    <property type="evidence" value="ECO:0007669"/>
    <property type="project" value="TreeGrafter"/>
</dbReference>
<evidence type="ECO:0000259" key="6">
    <source>
        <dbReference type="PROSITE" id="PS50039"/>
    </source>
</evidence>
<accession>A0A6A5H6W3</accession>
<feature type="DNA-binding region" description="Fork-head" evidence="4">
    <location>
        <begin position="253"/>
        <end position="347"/>
    </location>
</feature>
<dbReference type="Proteomes" id="UP000483820">
    <property type="component" value="Chromosome III"/>
</dbReference>
<dbReference type="GO" id="GO:0030154">
    <property type="term" value="P:cell differentiation"/>
    <property type="evidence" value="ECO:0007669"/>
    <property type="project" value="TreeGrafter"/>
</dbReference>
<dbReference type="PANTHER" id="PTHR11829">
    <property type="entry name" value="FORKHEAD BOX PROTEIN"/>
    <property type="match status" value="1"/>
</dbReference>
<feature type="region of interest" description="Disordered" evidence="5">
    <location>
        <begin position="380"/>
        <end position="410"/>
    </location>
</feature>
<dbReference type="PROSITE" id="PS50039">
    <property type="entry name" value="FORK_HEAD_3"/>
    <property type="match status" value="1"/>
</dbReference>
<dbReference type="InterPro" id="IPR001766">
    <property type="entry name" value="Fork_head_dom"/>
</dbReference>
<evidence type="ECO:0000256" key="1">
    <source>
        <dbReference type="ARBA" id="ARBA00004123"/>
    </source>
</evidence>
<feature type="region of interest" description="Disordered" evidence="5">
    <location>
        <begin position="84"/>
        <end position="105"/>
    </location>
</feature>
<proteinExistence type="predicted"/>
<dbReference type="InterPro" id="IPR036390">
    <property type="entry name" value="WH_DNA-bd_sf"/>
</dbReference>
<protein>
    <recommendedName>
        <fullName evidence="6">Fork-head domain-containing protein</fullName>
    </recommendedName>
</protein>
<feature type="compositionally biased region" description="Low complexity" evidence="5">
    <location>
        <begin position="393"/>
        <end position="408"/>
    </location>
</feature>
<dbReference type="RefSeq" id="XP_053587855.1">
    <property type="nucleotide sequence ID" value="XM_053728278.1"/>
</dbReference>
<dbReference type="CTD" id="9800542"/>
<dbReference type="PANTHER" id="PTHR11829:SF380">
    <property type="entry name" value="PROTEIN FORK HEAD"/>
    <property type="match status" value="1"/>
</dbReference>
<keyword evidence="3 4" id="KW-0539">Nucleus</keyword>
<organism evidence="7 8">
    <name type="scientific">Caenorhabditis remanei</name>
    <name type="common">Caenorhabditis vulgaris</name>
    <dbReference type="NCBI Taxonomy" id="31234"/>
    <lineage>
        <taxon>Eukaryota</taxon>
        <taxon>Metazoa</taxon>
        <taxon>Ecdysozoa</taxon>
        <taxon>Nematoda</taxon>
        <taxon>Chromadorea</taxon>
        <taxon>Rhabditida</taxon>
        <taxon>Rhabditina</taxon>
        <taxon>Rhabditomorpha</taxon>
        <taxon>Rhabditoidea</taxon>
        <taxon>Rhabditidae</taxon>
        <taxon>Peloderinae</taxon>
        <taxon>Caenorhabditis</taxon>
    </lineage>
</organism>
<dbReference type="GO" id="GO:0009653">
    <property type="term" value="P:anatomical structure morphogenesis"/>
    <property type="evidence" value="ECO:0007669"/>
    <property type="project" value="TreeGrafter"/>
</dbReference>
<dbReference type="SUPFAM" id="SSF46785">
    <property type="entry name" value="Winged helix' DNA-binding domain"/>
    <property type="match status" value="1"/>
</dbReference>
<dbReference type="EMBL" id="WUAV01000003">
    <property type="protein sequence ID" value="KAF1762927.1"/>
    <property type="molecule type" value="Genomic_DNA"/>
</dbReference>
<evidence type="ECO:0000313" key="7">
    <source>
        <dbReference type="EMBL" id="KAF1762927.1"/>
    </source>
</evidence>
<evidence type="ECO:0000256" key="4">
    <source>
        <dbReference type="PROSITE-ProRule" id="PRU00089"/>
    </source>
</evidence>
<dbReference type="FunFam" id="1.10.10.10:FF:000042">
    <property type="entry name" value="hepatocyte nuclear factor 3-beta"/>
    <property type="match status" value="1"/>
</dbReference>
<dbReference type="GO" id="GO:0000981">
    <property type="term" value="F:DNA-binding transcription factor activity, RNA polymerase II-specific"/>
    <property type="evidence" value="ECO:0007669"/>
    <property type="project" value="TreeGrafter"/>
</dbReference>
<name>A0A6A5H6W3_CAERE</name>
<feature type="region of interest" description="Disordered" evidence="5">
    <location>
        <begin position="178"/>
        <end position="212"/>
    </location>
</feature>
<reference evidence="7 8" key="1">
    <citation type="submission" date="2019-12" db="EMBL/GenBank/DDBJ databases">
        <title>Chromosome-level assembly of the Caenorhabditis remanei genome.</title>
        <authorList>
            <person name="Teterina A.A."/>
            <person name="Willis J.H."/>
            <person name="Phillips P.C."/>
        </authorList>
    </citation>
    <scope>NUCLEOTIDE SEQUENCE [LARGE SCALE GENOMIC DNA]</scope>
    <source>
        <strain evidence="7 8">PX506</strain>
        <tissue evidence="7">Whole organism</tissue>
    </source>
</reference>